<dbReference type="RefSeq" id="WP_066356760.1">
    <property type="nucleotide sequence ID" value="NZ_CBCSFJ010000002.1"/>
</dbReference>
<dbReference type="Pfam" id="PF00082">
    <property type="entry name" value="Peptidase_S8"/>
    <property type="match status" value="1"/>
</dbReference>
<gene>
    <name evidence="7" type="ORF">BAU06_24355</name>
    <name evidence="8" type="ORF">BAU08_24930</name>
</gene>
<dbReference type="GO" id="GO:0016020">
    <property type="term" value="C:membrane"/>
    <property type="evidence" value="ECO:0007669"/>
    <property type="project" value="TreeGrafter"/>
</dbReference>
<dbReference type="InterPro" id="IPR008979">
    <property type="entry name" value="Galactose-bd-like_sf"/>
</dbReference>
<dbReference type="GO" id="GO:0016485">
    <property type="term" value="P:protein processing"/>
    <property type="evidence" value="ECO:0007669"/>
    <property type="project" value="TreeGrafter"/>
</dbReference>
<dbReference type="PRINTS" id="PR00723">
    <property type="entry name" value="SUBTILISIN"/>
</dbReference>
<dbReference type="Proteomes" id="UP000092213">
    <property type="component" value="Chromosome"/>
</dbReference>
<dbReference type="AlphaFoldDB" id="A0A193FPJ9"/>
<sequence>MSTASAIERAARELENVPHAKPVDAAPMPARRRSAVRRTDDDPIAFFNKIRDPLYRYQWHLKNRGQYAVARDRPTPGVDLHIGDLHRNGITGKGVVVGVRELPGKLIDAAHEDLADNMVLPAHPGLHGDGAKAGAHATRTAGIIAARRNGLGGIGVAPDAKILDLGRPEARNQPRPPVVNESLGRNRNAFEPYRKGKVFRDGRQDAQLVVKAAGNEFIGDARKKAAELGKYPDIDTGAQVGRLSANLDTKGSRWNVLNVGAVNAQGIKASYSRAGSSIWVSGLGGESGLEEGGFISWADEKTPREALYAPALITTDVTDCSAGKYSNNPGPDTYFNALETGGKSVLDPNCRYMARFNGTSAAAPTVSGVAALMLQANPALTWRDIKYLLAVTARKVDADRAPIRWNGITLDDGWVANAARRSFSNWYGFGLVDAKRAVTAARGFRGLPPPVDSGWHRSIDRPVAIPYRDENAGYAPLRFARDMRVESVQIRLRTSHRQPHNLRIALISPSGTRSIVMPALTEIEPWEGKDGGQRPFSINRVATNAFLDENAKGVWKLQVLDVLDPSADAGKLLSWEIRVLGH</sequence>
<dbReference type="InterPro" id="IPR023828">
    <property type="entry name" value="Peptidase_S8_Ser-AS"/>
</dbReference>
<dbReference type="Gene3D" id="3.40.50.200">
    <property type="entry name" value="Peptidase S8/S53 domain"/>
    <property type="match status" value="1"/>
</dbReference>
<protein>
    <recommendedName>
        <fullName evidence="6">P/Homo B domain-containing protein</fullName>
    </recommendedName>
</protein>
<dbReference type="PANTHER" id="PTHR42884">
    <property type="entry name" value="PROPROTEIN CONVERTASE SUBTILISIN/KEXIN-RELATED"/>
    <property type="match status" value="1"/>
</dbReference>
<organism evidence="8 10">
    <name type="scientific">Bordetella bronchialis</name>
    <dbReference type="NCBI Taxonomy" id="463025"/>
    <lineage>
        <taxon>Bacteria</taxon>
        <taxon>Pseudomonadati</taxon>
        <taxon>Pseudomonadota</taxon>
        <taxon>Betaproteobacteria</taxon>
        <taxon>Burkholderiales</taxon>
        <taxon>Alcaligenaceae</taxon>
        <taxon>Bordetella</taxon>
    </lineage>
</organism>
<feature type="compositionally biased region" description="Basic and acidic residues" evidence="5">
    <location>
        <begin position="11"/>
        <end position="22"/>
    </location>
</feature>
<evidence type="ECO:0000256" key="5">
    <source>
        <dbReference type="SAM" id="MobiDB-lite"/>
    </source>
</evidence>
<dbReference type="InterPro" id="IPR036852">
    <property type="entry name" value="Peptidase_S8/S53_dom_sf"/>
</dbReference>
<comment type="similarity">
    <text evidence="4">Belongs to the peptidase S8 family.</text>
</comment>
<comment type="caution">
    <text evidence="4">Lacks conserved residue(s) required for the propagation of feature annotation.</text>
</comment>
<evidence type="ECO:0000259" key="6">
    <source>
        <dbReference type="PROSITE" id="PS51829"/>
    </source>
</evidence>
<keyword evidence="3" id="KW-0720">Serine protease</keyword>
<dbReference type="GO" id="GO:0004252">
    <property type="term" value="F:serine-type endopeptidase activity"/>
    <property type="evidence" value="ECO:0007669"/>
    <property type="project" value="InterPro"/>
</dbReference>
<accession>A0A193FPJ9</accession>
<dbReference type="PROSITE" id="PS51892">
    <property type="entry name" value="SUBTILASE"/>
    <property type="match status" value="1"/>
</dbReference>
<dbReference type="PROSITE" id="PS51829">
    <property type="entry name" value="P_HOMO_B"/>
    <property type="match status" value="1"/>
</dbReference>
<evidence type="ECO:0000256" key="3">
    <source>
        <dbReference type="ARBA" id="ARBA00022825"/>
    </source>
</evidence>
<dbReference type="KEGG" id="bbro:BAU06_24355"/>
<name>A0A193FPJ9_9BORD</name>
<keyword evidence="1" id="KW-0645">Protease</keyword>
<dbReference type="GO" id="GO:0012505">
    <property type="term" value="C:endomembrane system"/>
    <property type="evidence" value="ECO:0007669"/>
    <property type="project" value="UniProtKB-ARBA"/>
</dbReference>
<dbReference type="InterPro" id="IPR015500">
    <property type="entry name" value="Peptidase_S8_subtilisin-rel"/>
</dbReference>
<feature type="region of interest" description="Disordered" evidence="5">
    <location>
        <begin position="11"/>
        <end position="36"/>
    </location>
</feature>
<keyword evidence="2" id="KW-0378">Hydrolase</keyword>
<evidence type="ECO:0000313" key="8">
    <source>
        <dbReference type="EMBL" id="ANN74169.1"/>
    </source>
</evidence>
<dbReference type="InterPro" id="IPR000209">
    <property type="entry name" value="Peptidase_S8/S53_dom"/>
</dbReference>
<evidence type="ECO:0000313" key="9">
    <source>
        <dbReference type="Proteomes" id="UP000091897"/>
    </source>
</evidence>
<dbReference type="Proteomes" id="UP000091897">
    <property type="component" value="Chromosome"/>
</dbReference>
<evidence type="ECO:0000256" key="2">
    <source>
        <dbReference type="ARBA" id="ARBA00022801"/>
    </source>
</evidence>
<proteinExistence type="inferred from homology"/>
<dbReference type="STRING" id="463025.BAU08_24930"/>
<dbReference type="SUPFAM" id="SSF52743">
    <property type="entry name" value="Subtilisin-like"/>
    <property type="match status" value="1"/>
</dbReference>
<evidence type="ECO:0000256" key="4">
    <source>
        <dbReference type="PROSITE-ProRule" id="PRU01240"/>
    </source>
</evidence>
<dbReference type="GO" id="GO:0005737">
    <property type="term" value="C:cytoplasm"/>
    <property type="evidence" value="ECO:0007669"/>
    <property type="project" value="UniProtKB-ARBA"/>
</dbReference>
<evidence type="ECO:0000256" key="1">
    <source>
        <dbReference type="ARBA" id="ARBA00022670"/>
    </source>
</evidence>
<dbReference type="PANTHER" id="PTHR42884:SF14">
    <property type="entry name" value="NEUROENDOCRINE CONVERTASE 1"/>
    <property type="match status" value="1"/>
</dbReference>
<evidence type="ECO:0000313" key="10">
    <source>
        <dbReference type="Proteomes" id="UP000092213"/>
    </source>
</evidence>
<dbReference type="Pfam" id="PF01483">
    <property type="entry name" value="P_proprotein"/>
    <property type="match status" value="1"/>
</dbReference>
<dbReference type="Gene3D" id="2.60.120.260">
    <property type="entry name" value="Galactose-binding domain-like"/>
    <property type="match status" value="1"/>
</dbReference>
<dbReference type="SUPFAM" id="SSF49785">
    <property type="entry name" value="Galactose-binding domain-like"/>
    <property type="match status" value="1"/>
</dbReference>
<reference evidence="9 10" key="1">
    <citation type="submission" date="2016-06" db="EMBL/GenBank/DDBJ databases">
        <title>Complete genome sequences of Bordetella bronchialis and Bordetella flabilis.</title>
        <authorList>
            <person name="LiPuma J.J."/>
            <person name="Spilker T."/>
        </authorList>
    </citation>
    <scope>NUCLEOTIDE SEQUENCE [LARGE SCALE GENOMIC DNA]</scope>
    <source>
        <strain evidence="8 10">AU17976</strain>
        <strain evidence="7 9">AU3182</strain>
    </source>
</reference>
<dbReference type="EMBL" id="CP016171">
    <property type="protein sequence ID" value="ANN74169.1"/>
    <property type="molecule type" value="Genomic_DNA"/>
</dbReference>
<evidence type="ECO:0000313" key="7">
    <source>
        <dbReference type="EMBL" id="ANN69019.1"/>
    </source>
</evidence>
<dbReference type="PROSITE" id="PS00138">
    <property type="entry name" value="SUBTILASE_SER"/>
    <property type="match status" value="1"/>
</dbReference>
<dbReference type="EMBL" id="CP016170">
    <property type="protein sequence ID" value="ANN69019.1"/>
    <property type="molecule type" value="Genomic_DNA"/>
</dbReference>
<feature type="domain" description="P/Homo B" evidence="6">
    <location>
        <begin position="447"/>
        <end position="582"/>
    </location>
</feature>
<keyword evidence="9" id="KW-1185">Reference proteome</keyword>
<dbReference type="InterPro" id="IPR002884">
    <property type="entry name" value="P_dom"/>
</dbReference>